<dbReference type="PANTHER" id="PTHR33657">
    <property type="entry name" value="DOMAIN PROTEIN, PUTATIVE (AFU_ORTHOLOGUE AFUA_5G00600)-RELATED"/>
    <property type="match status" value="1"/>
</dbReference>
<keyword evidence="3" id="KW-1185">Reference proteome</keyword>
<dbReference type="Pfam" id="PF05630">
    <property type="entry name" value="NPP1"/>
    <property type="match status" value="1"/>
</dbReference>
<accession>A0A2L2TR85</accession>
<dbReference type="EMBL" id="LN649230">
    <property type="protein sequence ID" value="CEI63420.1"/>
    <property type="molecule type" value="Genomic_DNA"/>
</dbReference>
<dbReference type="OrthoDB" id="89086at2759"/>
<protein>
    <recommendedName>
        <fullName evidence="4">Secreted protein</fullName>
    </recommendedName>
</protein>
<reference evidence="3" key="1">
    <citation type="submission" date="2014-10" db="EMBL/GenBank/DDBJ databases">
        <authorList>
            <person name="King R."/>
        </authorList>
    </citation>
    <scope>NUCLEOTIDE SEQUENCE [LARGE SCALE GENOMIC DNA]</scope>
    <source>
        <strain evidence="3">A3/5</strain>
    </source>
</reference>
<dbReference type="InterPro" id="IPR008701">
    <property type="entry name" value="NPP1"/>
</dbReference>
<evidence type="ECO:0000313" key="2">
    <source>
        <dbReference type="EMBL" id="CEI63420.1"/>
    </source>
</evidence>
<feature type="signal peptide" evidence="1">
    <location>
        <begin position="1"/>
        <end position="19"/>
    </location>
</feature>
<proteinExistence type="predicted"/>
<name>A0A2L2TR85_9HYPO</name>
<organism evidence="2 3">
    <name type="scientific">Fusarium venenatum</name>
    <dbReference type="NCBI Taxonomy" id="56646"/>
    <lineage>
        <taxon>Eukaryota</taxon>
        <taxon>Fungi</taxon>
        <taxon>Dikarya</taxon>
        <taxon>Ascomycota</taxon>
        <taxon>Pezizomycotina</taxon>
        <taxon>Sordariomycetes</taxon>
        <taxon>Hypocreomycetidae</taxon>
        <taxon>Hypocreales</taxon>
        <taxon>Nectriaceae</taxon>
        <taxon>Fusarium</taxon>
    </lineage>
</organism>
<evidence type="ECO:0008006" key="4">
    <source>
        <dbReference type="Google" id="ProtNLM"/>
    </source>
</evidence>
<evidence type="ECO:0000256" key="1">
    <source>
        <dbReference type="SAM" id="SignalP"/>
    </source>
</evidence>
<dbReference type="PANTHER" id="PTHR33657:SF6">
    <property type="entry name" value="SECRETED PROTEIN"/>
    <property type="match status" value="1"/>
</dbReference>
<dbReference type="AlphaFoldDB" id="A0A2L2TR85"/>
<dbReference type="STRING" id="56646.A0A2L2TR85"/>
<keyword evidence="1" id="KW-0732">Signal</keyword>
<sequence>MLNLASIVALTCVLQQVQSVPVTGSTSLSTRDVIPMLPPKGDAEEEKYQPLLDFDTDSCYYTSAIDIGGRTNPGLEPYWGNSLSKCRESSRIHSSHVYSRQRCNNGWCAIMYEYYFEMDHTGFEAFGAGHKHDRENIVIFVKDSQVKRVAPSCHGKYDKASENFLTGGDRAKLVFHKDGLGTHCFRIATKKDDDKVENFTKDWILGSVLGWNHWPSGELKYKMFEAWRSGVAPKLWDWEDAFTKNLRMAAGDKVPGFDPSRDE</sequence>
<evidence type="ECO:0000313" key="3">
    <source>
        <dbReference type="Proteomes" id="UP000245910"/>
    </source>
</evidence>
<dbReference type="Proteomes" id="UP000245910">
    <property type="component" value="Chromosome II"/>
</dbReference>
<feature type="chain" id="PRO_5014947547" description="Secreted protein" evidence="1">
    <location>
        <begin position="20"/>
        <end position="263"/>
    </location>
</feature>